<dbReference type="SUPFAM" id="SSF52833">
    <property type="entry name" value="Thioredoxin-like"/>
    <property type="match status" value="1"/>
</dbReference>
<proteinExistence type="predicted"/>
<evidence type="ECO:0000313" key="2">
    <source>
        <dbReference type="EMBL" id="BBY20351.1"/>
    </source>
</evidence>
<protein>
    <recommendedName>
        <fullName evidence="1">Thioredoxin domain-containing protein</fullName>
    </recommendedName>
</protein>
<dbReference type="InterPro" id="IPR000866">
    <property type="entry name" value="AhpC/TSA"/>
</dbReference>
<dbReference type="EMBL" id="AP022587">
    <property type="protein sequence ID" value="BBY20351.1"/>
    <property type="molecule type" value="Genomic_DNA"/>
</dbReference>
<dbReference type="Proteomes" id="UP000467130">
    <property type="component" value="Chromosome"/>
</dbReference>
<dbReference type="CDD" id="cd02969">
    <property type="entry name" value="PRX_like1"/>
    <property type="match status" value="1"/>
</dbReference>
<dbReference type="PROSITE" id="PS51352">
    <property type="entry name" value="THIOREDOXIN_2"/>
    <property type="match status" value="1"/>
</dbReference>
<dbReference type="GO" id="GO:0016209">
    <property type="term" value="F:antioxidant activity"/>
    <property type="evidence" value="ECO:0007669"/>
    <property type="project" value="InterPro"/>
</dbReference>
<feature type="domain" description="Thioredoxin" evidence="1">
    <location>
        <begin position="71"/>
        <end position="226"/>
    </location>
</feature>
<dbReference type="InterPro" id="IPR013766">
    <property type="entry name" value="Thioredoxin_domain"/>
</dbReference>
<dbReference type="PANTHER" id="PTHR43640:SF1">
    <property type="entry name" value="THIOREDOXIN-DEPENDENT PEROXIREDOXIN"/>
    <property type="match status" value="1"/>
</dbReference>
<sequence>MPTAAQNAASNPEKIATACEITQPMFRIGTPDCNAANSGHTICSLPHPRSAVAAGSPRTRLAGMAIESTMLALGTPAPPFTLPNPATGTLVSLNDLTGPALVVTFICNHCPYVKHVASGLAALGRDLAEQGVAMVGISSNDVVTYPQDGPDEMVAEARRHGWTFPYLYDETQDVARAFSAACTPDTFVFDGERRLVYRGQLDDSRPKNDVPVTGADIRAAVDAVLAGRPVETDQRPSIGCGIKWR</sequence>
<reference evidence="2 3" key="1">
    <citation type="journal article" date="2019" name="Emerg. Microbes Infect.">
        <title>Comprehensive subspecies identification of 175 nontuberculous mycobacteria species based on 7547 genomic profiles.</title>
        <authorList>
            <person name="Matsumoto Y."/>
            <person name="Kinjo T."/>
            <person name="Motooka D."/>
            <person name="Nabeya D."/>
            <person name="Jung N."/>
            <person name="Uechi K."/>
            <person name="Horii T."/>
            <person name="Iida T."/>
            <person name="Fujita J."/>
            <person name="Nakamura S."/>
        </authorList>
    </citation>
    <scope>NUCLEOTIDE SEQUENCE [LARGE SCALE GENOMIC DNA]</scope>
    <source>
        <strain evidence="2 3">JCM 17783</strain>
    </source>
</reference>
<name>A0A7I7Q2K1_9MYCO</name>
<dbReference type="AlphaFoldDB" id="A0A7I7Q2K1"/>
<dbReference type="GO" id="GO:0016491">
    <property type="term" value="F:oxidoreductase activity"/>
    <property type="evidence" value="ECO:0007669"/>
    <property type="project" value="InterPro"/>
</dbReference>
<keyword evidence="3" id="KW-1185">Reference proteome</keyword>
<dbReference type="Gene3D" id="3.40.30.10">
    <property type="entry name" value="Glutaredoxin"/>
    <property type="match status" value="1"/>
</dbReference>
<gene>
    <name evidence="2" type="ORF">MSTO_05560</name>
</gene>
<dbReference type="InterPro" id="IPR036249">
    <property type="entry name" value="Thioredoxin-like_sf"/>
</dbReference>
<dbReference type="PANTHER" id="PTHR43640">
    <property type="entry name" value="OS07G0260300 PROTEIN"/>
    <property type="match status" value="1"/>
</dbReference>
<accession>A0A7I7Q2K1</accession>
<dbReference type="KEGG" id="msto:MSTO_05560"/>
<dbReference type="Pfam" id="PF00578">
    <property type="entry name" value="AhpC-TSA"/>
    <property type="match status" value="1"/>
</dbReference>
<dbReference type="InterPro" id="IPR047262">
    <property type="entry name" value="PRX-like1"/>
</dbReference>
<evidence type="ECO:0000259" key="1">
    <source>
        <dbReference type="PROSITE" id="PS51352"/>
    </source>
</evidence>
<organism evidence="2 3">
    <name type="scientific">Mycobacterium stomatepiae</name>
    <dbReference type="NCBI Taxonomy" id="470076"/>
    <lineage>
        <taxon>Bacteria</taxon>
        <taxon>Bacillati</taxon>
        <taxon>Actinomycetota</taxon>
        <taxon>Actinomycetes</taxon>
        <taxon>Mycobacteriales</taxon>
        <taxon>Mycobacteriaceae</taxon>
        <taxon>Mycobacterium</taxon>
        <taxon>Mycobacterium simiae complex</taxon>
    </lineage>
</organism>
<evidence type="ECO:0000313" key="3">
    <source>
        <dbReference type="Proteomes" id="UP000467130"/>
    </source>
</evidence>